<organism evidence="1">
    <name type="scientific">viral metagenome</name>
    <dbReference type="NCBI Taxonomy" id="1070528"/>
    <lineage>
        <taxon>unclassified sequences</taxon>
        <taxon>metagenomes</taxon>
        <taxon>organismal metagenomes</taxon>
    </lineage>
</organism>
<evidence type="ECO:0000313" key="1">
    <source>
        <dbReference type="EMBL" id="QHS99139.1"/>
    </source>
</evidence>
<accession>A0A6C0C5T1</accession>
<dbReference type="EMBL" id="MN739335">
    <property type="protein sequence ID" value="QHS99139.1"/>
    <property type="molecule type" value="Genomic_DNA"/>
</dbReference>
<protein>
    <submittedName>
        <fullName evidence="1">Uncharacterized protein</fullName>
    </submittedName>
</protein>
<name>A0A6C0C5T1_9ZZZZ</name>
<reference evidence="1" key="1">
    <citation type="journal article" date="2020" name="Nature">
        <title>Giant virus diversity and host interactions through global metagenomics.</title>
        <authorList>
            <person name="Schulz F."/>
            <person name="Roux S."/>
            <person name="Paez-Espino D."/>
            <person name="Jungbluth S."/>
            <person name="Walsh D.A."/>
            <person name="Denef V.J."/>
            <person name="McMahon K.D."/>
            <person name="Konstantinidis K.T."/>
            <person name="Eloe-Fadrosh E.A."/>
            <person name="Kyrpides N.C."/>
            <person name="Woyke T."/>
        </authorList>
    </citation>
    <scope>NUCLEOTIDE SEQUENCE</scope>
    <source>
        <strain evidence="1">GVMAG-M-3300020185-33</strain>
    </source>
</reference>
<dbReference type="AlphaFoldDB" id="A0A6C0C5T1"/>
<proteinExistence type="predicted"/>
<sequence>MKKACLMITGQMRTYEKCFNNILENLILSNSDYEFHIYILTEYYGKNGGTPKNRYINQTENIVEFENNIKKTYGKYIKSLVIENDSNKIVYPSYLNNYGPWVALYKNKILYDTTIENINNYDIFIRMRPDVVLTNKINLQLLINNNNIHIISGNLTRTNSWLHNRDWDHMCISDKQGMKLWCEYYNFLKYEPPYTFTTEIRFNNNGFWRNAENNDKSIIATQLFFQYIIDNNFKLNFDALNAFTTPIR</sequence>